<feature type="transmembrane region" description="Helical" evidence="5">
    <location>
        <begin position="135"/>
        <end position="155"/>
    </location>
</feature>
<proteinExistence type="predicted"/>
<reference evidence="6 7" key="1">
    <citation type="journal article" date="2015" name="Microbiome">
        <title>Genomic resolution of linkages in carbon, nitrogen, and sulfur cycling among widespread estuary sediment bacteria.</title>
        <authorList>
            <person name="Baker B.J."/>
            <person name="Lazar C.S."/>
            <person name="Teske A.P."/>
            <person name="Dick G.J."/>
        </authorList>
    </citation>
    <scope>NUCLEOTIDE SEQUENCE [LARGE SCALE GENOMIC DNA]</scope>
    <source>
        <strain evidence="6">SM23_60</strain>
    </source>
</reference>
<feature type="transmembrane region" description="Helical" evidence="5">
    <location>
        <begin position="238"/>
        <end position="259"/>
    </location>
</feature>
<feature type="transmembrane region" description="Helical" evidence="5">
    <location>
        <begin position="208"/>
        <end position="232"/>
    </location>
</feature>
<dbReference type="InterPro" id="IPR044878">
    <property type="entry name" value="UbiA_sf"/>
</dbReference>
<comment type="subcellular location">
    <subcellularLocation>
        <location evidence="1">Membrane</location>
        <topology evidence="1">Multi-pass membrane protein</topology>
    </subcellularLocation>
</comment>
<name>A0A0S8G780_UNCW3</name>
<accession>A0A0S8G780</accession>
<evidence type="ECO:0000256" key="1">
    <source>
        <dbReference type="ARBA" id="ARBA00004141"/>
    </source>
</evidence>
<protein>
    <recommendedName>
        <fullName evidence="8">Ubiquinone biosynthesis protein UbiA</fullName>
    </recommendedName>
</protein>
<organism evidence="6 7">
    <name type="scientific">candidate division WOR_3 bacterium SM23_60</name>
    <dbReference type="NCBI Taxonomy" id="1703780"/>
    <lineage>
        <taxon>Bacteria</taxon>
        <taxon>Bacteria division WOR-3</taxon>
    </lineage>
</organism>
<dbReference type="Proteomes" id="UP000051096">
    <property type="component" value="Unassembled WGS sequence"/>
</dbReference>
<feature type="transmembrane region" description="Helical" evidence="5">
    <location>
        <begin position="89"/>
        <end position="105"/>
    </location>
</feature>
<evidence type="ECO:0008006" key="8">
    <source>
        <dbReference type="Google" id="ProtNLM"/>
    </source>
</evidence>
<keyword evidence="4 5" id="KW-0472">Membrane</keyword>
<dbReference type="AlphaFoldDB" id="A0A0S8G780"/>
<dbReference type="PATRIC" id="fig|1703780.3.peg.2072"/>
<comment type="caution">
    <text evidence="6">The sequence shown here is derived from an EMBL/GenBank/DDBJ whole genome shotgun (WGS) entry which is preliminary data.</text>
</comment>
<gene>
    <name evidence="6" type="ORF">AMJ87_12420</name>
</gene>
<evidence type="ECO:0000313" key="6">
    <source>
        <dbReference type="EMBL" id="KPK68084.1"/>
    </source>
</evidence>
<dbReference type="CDD" id="cd13956">
    <property type="entry name" value="PT_UbiA"/>
    <property type="match status" value="1"/>
</dbReference>
<keyword evidence="2 5" id="KW-0812">Transmembrane</keyword>
<feature type="transmembrane region" description="Helical" evidence="5">
    <location>
        <begin position="161"/>
        <end position="178"/>
    </location>
</feature>
<evidence type="ECO:0000256" key="5">
    <source>
        <dbReference type="SAM" id="Phobius"/>
    </source>
</evidence>
<evidence type="ECO:0000256" key="2">
    <source>
        <dbReference type="ARBA" id="ARBA00022692"/>
    </source>
</evidence>
<dbReference type="EMBL" id="LJUO01000185">
    <property type="protein sequence ID" value="KPK68084.1"/>
    <property type="molecule type" value="Genomic_DNA"/>
</dbReference>
<evidence type="ECO:0000256" key="3">
    <source>
        <dbReference type="ARBA" id="ARBA00022989"/>
    </source>
</evidence>
<feature type="transmembrane region" description="Helical" evidence="5">
    <location>
        <begin position="271"/>
        <end position="292"/>
    </location>
</feature>
<feature type="transmembrane region" description="Helical" evidence="5">
    <location>
        <begin position="12"/>
        <end position="30"/>
    </location>
</feature>
<dbReference type="InterPro" id="IPR000537">
    <property type="entry name" value="UbiA_prenyltransferase"/>
</dbReference>
<evidence type="ECO:0000256" key="4">
    <source>
        <dbReference type="ARBA" id="ARBA00023136"/>
    </source>
</evidence>
<evidence type="ECO:0000313" key="7">
    <source>
        <dbReference type="Proteomes" id="UP000051096"/>
    </source>
</evidence>
<dbReference type="Pfam" id="PF01040">
    <property type="entry name" value="UbiA"/>
    <property type="match status" value="1"/>
</dbReference>
<feature type="transmembrane region" description="Helical" evidence="5">
    <location>
        <begin position="111"/>
        <end position="128"/>
    </location>
</feature>
<sequence>MKKVVYYIQSIRWFEIMVRMGAPFLALLLTTPPFSMFVFLRIVHALVAFFFLWAHVYAFNEWGGYPSDTSDIAKAHTPLMSGKIQRSEMLTLAWVCMIVSVVLFALLDVRLLFIVGADIIIGILYVHPKVLLKDVPFISFLILFLVSVGDFVLGWLIFSPYIAPGVLIGLYFGVLGIVGQSYHETGDYDTDKKSKIRTNAVRFGKKRIFIIGYVLYTLSCLYFCLLAQQAIVPDYLCIPILVTYPLYAFLFAICLRAQLQSSAIRRFVVRYRILYGGIGCIMCILLLMNRLLLY</sequence>
<dbReference type="GO" id="GO:0016020">
    <property type="term" value="C:membrane"/>
    <property type="evidence" value="ECO:0007669"/>
    <property type="project" value="UniProtKB-SubCell"/>
</dbReference>
<feature type="transmembrane region" description="Helical" evidence="5">
    <location>
        <begin position="36"/>
        <end position="59"/>
    </location>
</feature>
<dbReference type="GO" id="GO:0016765">
    <property type="term" value="F:transferase activity, transferring alkyl or aryl (other than methyl) groups"/>
    <property type="evidence" value="ECO:0007669"/>
    <property type="project" value="InterPro"/>
</dbReference>
<dbReference type="Gene3D" id="1.10.357.140">
    <property type="entry name" value="UbiA prenyltransferase"/>
    <property type="match status" value="1"/>
</dbReference>
<keyword evidence="3 5" id="KW-1133">Transmembrane helix</keyword>